<organism evidence="3 4">
    <name type="scientific">Hoeflea alexandrii</name>
    <dbReference type="NCBI Taxonomy" id="288436"/>
    <lineage>
        <taxon>Bacteria</taxon>
        <taxon>Pseudomonadati</taxon>
        <taxon>Pseudomonadota</taxon>
        <taxon>Alphaproteobacteria</taxon>
        <taxon>Hyphomicrobiales</taxon>
        <taxon>Rhizobiaceae</taxon>
        <taxon>Hoeflea</taxon>
    </lineage>
</organism>
<keyword evidence="4" id="KW-1185">Reference proteome</keyword>
<protein>
    <submittedName>
        <fullName evidence="3">Uncharacterized protein</fullName>
    </submittedName>
</protein>
<feature type="compositionally biased region" description="Low complexity" evidence="1">
    <location>
        <begin position="66"/>
        <end position="85"/>
    </location>
</feature>
<name>A0ABT1CMV8_9HYPH</name>
<gene>
    <name evidence="3" type="ORF">GTW23_05065</name>
</gene>
<evidence type="ECO:0000256" key="2">
    <source>
        <dbReference type="SAM" id="Phobius"/>
    </source>
</evidence>
<accession>A0ABT1CMV8</accession>
<feature type="transmembrane region" description="Helical" evidence="2">
    <location>
        <begin position="6"/>
        <end position="26"/>
    </location>
</feature>
<keyword evidence="2" id="KW-1133">Transmembrane helix</keyword>
<dbReference type="RefSeq" id="WP_252914867.1">
    <property type="nucleotide sequence ID" value="NZ_JAAAML010000001.1"/>
</dbReference>
<proteinExistence type="predicted"/>
<dbReference type="EMBL" id="JAAAML010000001">
    <property type="protein sequence ID" value="MCO6407537.1"/>
    <property type="molecule type" value="Genomic_DNA"/>
</dbReference>
<feature type="region of interest" description="Disordered" evidence="1">
    <location>
        <begin position="43"/>
        <end position="172"/>
    </location>
</feature>
<evidence type="ECO:0000313" key="3">
    <source>
        <dbReference type="EMBL" id="MCO6407537.1"/>
    </source>
</evidence>
<feature type="region of interest" description="Disordered" evidence="1">
    <location>
        <begin position="240"/>
        <end position="260"/>
    </location>
</feature>
<keyword evidence="2" id="KW-0812">Transmembrane</keyword>
<keyword evidence="2" id="KW-0472">Membrane</keyword>
<sequence length="260" mass="27117">MTMFIVQSVLLIAVAFGLGCLFGCWLKGRMTVHPRHSGAAAAVTHEGAAKTSTASELAAPRPHYEPATTPQPATALTSDPETVAAPPAPAQEPKPEGQSAPTKKPARARTAKPATTKPATGKRIRKGDATESKPVKAKAKASKAGKAGSDASARARPSAKAGSAVPDTPDNLKLIKGIGPAIETKLQAAGITRFAQIAAWTKKEQAEFAEQLSFSGRIEREEWVRQAKVLAKGEKTEFSKRVAKGEVASSKGKPRGGGQK</sequence>
<comment type="caution">
    <text evidence="3">The sequence shown here is derived from an EMBL/GenBank/DDBJ whole genome shotgun (WGS) entry which is preliminary data.</text>
</comment>
<dbReference type="Gene3D" id="1.10.150.20">
    <property type="entry name" value="5' to 3' exonuclease, C-terminal subdomain"/>
    <property type="match status" value="1"/>
</dbReference>
<evidence type="ECO:0000313" key="4">
    <source>
        <dbReference type="Proteomes" id="UP001320715"/>
    </source>
</evidence>
<evidence type="ECO:0000256" key="1">
    <source>
        <dbReference type="SAM" id="MobiDB-lite"/>
    </source>
</evidence>
<feature type="compositionally biased region" description="Low complexity" evidence="1">
    <location>
        <begin position="144"/>
        <end position="156"/>
    </location>
</feature>
<reference evidence="3 4" key="1">
    <citation type="submission" date="2020-01" db="EMBL/GenBank/DDBJ databases">
        <title>Genomes of bacteria type strains.</title>
        <authorList>
            <person name="Chen J."/>
            <person name="Zhu S."/>
            <person name="Yang J."/>
        </authorList>
    </citation>
    <scope>NUCLEOTIDE SEQUENCE [LARGE SCALE GENOMIC DNA]</scope>
    <source>
        <strain evidence="3 4">DSM 16655</strain>
    </source>
</reference>
<dbReference type="Proteomes" id="UP001320715">
    <property type="component" value="Unassembled WGS sequence"/>
</dbReference>